<dbReference type="PANTHER" id="PTHR43077:SF10">
    <property type="entry name" value="TRANSPORT PERMEASE PROTEIN"/>
    <property type="match status" value="1"/>
</dbReference>
<accession>A0A166UAB8</accession>
<evidence type="ECO:0000313" key="7">
    <source>
        <dbReference type="EMBL" id="OAA94738.1"/>
    </source>
</evidence>
<feature type="transmembrane region" description="Helical" evidence="6">
    <location>
        <begin position="560"/>
        <end position="580"/>
    </location>
</feature>
<evidence type="ECO:0000256" key="3">
    <source>
        <dbReference type="ARBA" id="ARBA00022989"/>
    </source>
</evidence>
<evidence type="ECO:0000313" key="10">
    <source>
        <dbReference type="Proteomes" id="UP000093694"/>
    </source>
</evidence>
<protein>
    <submittedName>
        <fullName evidence="7">ABC-2 family transporter protein</fullName>
    </submittedName>
</protein>
<dbReference type="NCBIfam" id="TIGR03062">
    <property type="entry name" value="pip_yhgE_Cterm"/>
    <property type="match status" value="1"/>
</dbReference>
<proteinExistence type="predicted"/>
<feature type="transmembrane region" description="Helical" evidence="6">
    <location>
        <begin position="521"/>
        <end position="540"/>
    </location>
</feature>
<evidence type="ECO:0000256" key="4">
    <source>
        <dbReference type="ARBA" id="ARBA00023136"/>
    </source>
</evidence>
<dbReference type="PATRIC" id="fig|1705578.3.peg.1773"/>
<evidence type="ECO:0000256" key="1">
    <source>
        <dbReference type="ARBA" id="ARBA00004141"/>
    </source>
</evidence>
<keyword evidence="4 6" id="KW-0472">Membrane</keyword>
<feature type="transmembrane region" description="Helical" evidence="6">
    <location>
        <begin position="592"/>
        <end position="614"/>
    </location>
</feature>
<keyword evidence="10" id="KW-1185">Reference proteome</keyword>
<dbReference type="AlphaFoldDB" id="A0A166UAB8"/>
<feature type="coiled-coil region" evidence="5">
    <location>
        <begin position="342"/>
        <end position="372"/>
    </location>
</feature>
<dbReference type="Gene3D" id="3.40.1710.10">
    <property type="entry name" value="abc type-2 transporter like domain"/>
    <property type="match status" value="1"/>
</dbReference>
<evidence type="ECO:0000313" key="8">
    <source>
        <dbReference type="EMBL" id="OBR93356.1"/>
    </source>
</evidence>
<name>A0A166UAB8_9CLOT</name>
<dbReference type="RefSeq" id="WP_063600133.1">
    <property type="nucleotide sequence ID" value="NZ_LITQ01000002.1"/>
</dbReference>
<feature type="transmembrane region" description="Helical" evidence="6">
    <location>
        <begin position="626"/>
        <end position="649"/>
    </location>
</feature>
<sequence>MLRNIIQVFKRDMKSIVKNKMTMLIVAGVCILPSLYAWVNIKACWDPYGNTSSIPVAIVNEDKGTNFNGKNLNTGNEIVEKLKDNHKIGWKFVNARNADMGIIDGTYYAMIKIPEDFSRNITSITSNTPKKAEIIYKVNTKNSPVALKITDAARNTLAEQIKSNFIYTVNQTIFFSLNIFGKNAENDKQNIINLKDAIIKLSDNMDVITDVLGGISDDSNDFNSTLSQIKSGIPMINSRITTLENGNDTNNSSVLSLQSSMNNTFDNIAFNLNTSKTDIYRIQNSILNFNSVVSTSKYSNIDTAVTKINYEINILYNKINSTINILEKFNNFKNDDSTSELINSLKNTRDSLNTEKKKINDIQKQLESSNEINRDLINSITNDTANLNQQLIDETNAYNGQVRKSLNSTAAELVESTDKASSVLKSIQDLTSHGDNSLDALINGSELTANSSSKLNNRLLEFKGIINNLADKLKLVTNNDIIQIITILQNNPDFMGSLASSPFNVKEQNIYTISNFGSSMAPAYTTLSIWIGSIILVSIFKTDADRFKGDERLSFKERYLGKMSTFIVFALAQGFIVAIGDKLLLNVQMVNTFLMIMVALVSSFTFTVITYTLVSMFGNLGKAISIVWLITQIAGSGATYPIQLDSLIFRIMQPLFPFTYSVSGFREAIAGPLISTVVMDFTFMILISMCFILLGIFLKKPLQNKIYKFRAKLSQSGIGD</sequence>
<evidence type="ECO:0000256" key="2">
    <source>
        <dbReference type="ARBA" id="ARBA00022692"/>
    </source>
</evidence>
<keyword evidence="2 6" id="KW-0812">Transmembrane</keyword>
<dbReference type="InterPro" id="IPR051328">
    <property type="entry name" value="T7SS_ABC-Transporter"/>
</dbReference>
<evidence type="ECO:0000256" key="6">
    <source>
        <dbReference type="SAM" id="Phobius"/>
    </source>
</evidence>
<keyword evidence="5" id="KW-0175">Coiled coil</keyword>
<dbReference type="EMBL" id="LROR01000053">
    <property type="protein sequence ID" value="OBR93356.1"/>
    <property type="molecule type" value="Genomic_DNA"/>
</dbReference>
<comment type="caution">
    <text evidence="7">The sequence shown here is derived from an EMBL/GenBank/DDBJ whole genome shotgun (WGS) entry which is preliminary data.</text>
</comment>
<reference evidence="7 9" key="1">
    <citation type="journal article" date="2015" name="Biotechnol. Bioeng.">
        <title>Genome sequence and phenotypic characterization of Caulobacter segnis.</title>
        <authorList>
            <person name="Patel S."/>
            <person name="Fletcher B."/>
            <person name="Scott D.C."/>
            <person name="Ely B."/>
        </authorList>
    </citation>
    <scope>NUCLEOTIDE SEQUENCE [LARGE SCALE GENOMIC DNA]</scope>
    <source>
        <strain evidence="7 9">PS02</strain>
    </source>
</reference>
<dbReference type="Proteomes" id="UP000093694">
    <property type="component" value="Unassembled WGS sequence"/>
</dbReference>
<evidence type="ECO:0000256" key="5">
    <source>
        <dbReference type="SAM" id="Coils"/>
    </source>
</evidence>
<dbReference type="InterPro" id="IPR017501">
    <property type="entry name" value="Phage_infect_YhgE_C"/>
</dbReference>
<dbReference type="EMBL" id="LITQ01000002">
    <property type="protein sequence ID" value="OAA94738.1"/>
    <property type="molecule type" value="Genomic_DNA"/>
</dbReference>
<keyword evidence="3 6" id="KW-1133">Transmembrane helix</keyword>
<dbReference type="PANTHER" id="PTHR43077">
    <property type="entry name" value="TRANSPORT PERMEASE YVFS-RELATED"/>
    <property type="match status" value="1"/>
</dbReference>
<gene>
    <name evidence="8" type="ORF">CLCOS_23970</name>
    <name evidence="7" type="ORF">WX73_02451</name>
</gene>
<dbReference type="GO" id="GO:0016020">
    <property type="term" value="C:membrane"/>
    <property type="evidence" value="ECO:0007669"/>
    <property type="project" value="UniProtKB-SubCell"/>
</dbReference>
<dbReference type="Proteomes" id="UP000077384">
    <property type="component" value="Unassembled WGS sequence"/>
</dbReference>
<comment type="subcellular location">
    <subcellularLocation>
        <location evidence="1">Membrane</location>
        <topology evidence="1">Multi-pass membrane protein</topology>
    </subcellularLocation>
</comment>
<feature type="transmembrane region" description="Helical" evidence="6">
    <location>
        <begin position="669"/>
        <end position="698"/>
    </location>
</feature>
<dbReference type="NCBIfam" id="TIGR03061">
    <property type="entry name" value="pip_yhgE_Nterm"/>
    <property type="match status" value="1"/>
</dbReference>
<organism evidence="7 9">
    <name type="scientific">Clostridium coskatii</name>
    <dbReference type="NCBI Taxonomy" id="1705578"/>
    <lineage>
        <taxon>Bacteria</taxon>
        <taxon>Bacillati</taxon>
        <taxon>Bacillota</taxon>
        <taxon>Clostridia</taxon>
        <taxon>Eubacteriales</taxon>
        <taxon>Clostridiaceae</taxon>
        <taxon>Clostridium</taxon>
    </lineage>
</organism>
<dbReference type="InterPro" id="IPR017500">
    <property type="entry name" value="Phage_infect_YhgE_N"/>
</dbReference>
<evidence type="ECO:0000313" key="9">
    <source>
        <dbReference type="Proteomes" id="UP000077384"/>
    </source>
</evidence>
<reference evidence="8 10" key="2">
    <citation type="journal article" date="2016" name="Front. Microbiol.">
        <title>Industrial Acetogenic Biocatalysts: A Comparative Metabolic and Genomic Analysis.</title>
        <authorList>
            <person name="Bengelsdorf F."/>
            <person name="Poehlein A."/>
            <person name="Sonja S."/>
            <person name="Erz C."/>
            <person name="Hummel T."/>
            <person name="Hoffmeister S."/>
            <person name="Daniel R."/>
            <person name="Durre P."/>
        </authorList>
    </citation>
    <scope>NUCLEOTIDE SEQUENCE [LARGE SCALE GENOMIC DNA]</scope>
    <source>
        <strain evidence="8 10">PTA-10522</strain>
    </source>
</reference>